<dbReference type="SUPFAM" id="SSF52151">
    <property type="entry name" value="FabD/lysophospholipase-like"/>
    <property type="match status" value="1"/>
</dbReference>
<feature type="active site" description="Nucleophile" evidence="2">
    <location>
        <position position="337"/>
    </location>
</feature>
<dbReference type="InterPro" id="IPR002641">
    <property type="entry name" value="PNPLA_dom"/>
</dbReference>
<dbReference type="RefSeq" id="WP_058493919.1">
    <property type="nucleotide sequence ID" value="NZ_CBCRUR010000008.1"/>
</dbReference>
<dbReference type="OrthoDB" id="5650221at2"/>
<dbReference type="STRING" id="45076.Lwor_2158"/>
<protein>
    <submittedName>
        <fullName evidence="4">Esterase of the alpha-beta hydrolase superfamily protein</fullName>
    </submittedName>
</protein>
<dbReference type="InterPro" id="IPR016035">
    <property type="entry name" value="Acyl_Trfase/lysoPLipase"/>
</dbReference>
<dbReference type="Gene3D" id="3.40.1090.10">
    <property type="entry name" value="Cytosolic phospholipase A2 catalytic domain"/>
    <property type="match status" value="2"/>
</dbReference>
<feature type="short sequence motif" description="DGA/G" evidence="2">
    <location>
        <begin position="483"/>
        <end position="485"/>
    </location>
</feature>
<name>A0A0W1A6G5_9GAMM</name>
<gene>
    <name evidence="4" type="primary">rssA</name>
    <name evidence="4" type="ORF">Lwor_2158</name>
</gene>
<evidence type="ECO:0000256" key="1">
    <source>
        <dbReference type="ARBA" id="ARBA00023098"/>
    </source>
</evidence>
<feature type="active site" description="Proton acceptor" evidence="2">
    <location>
        <position position="483"/>
    </location>
</feature>
<proteinExistence type="predicted"/>
<dbReference type="Proteomes" id="UP000054662">
    <property type="component" value="Unassembled WGS sequence"/>
</dbReference>
<keyword evidence="1 2" id="KW-0443">Lipid metabolism</keyword>
<dbReference type="InterPro" id="IPR049988">
    <property type="entry name" value="T4SS_VpdC"/>
</dbReference>
<dbReference type="PANTHER" id="PTHR46394">
    <property type="entry name" value="ANNEXIN"/>
    <property type="match status" value="1"/>
</dbReference>
<dbReference type="PROSITE" id="PS51635">
    <property type="entry name" value="PNPLA"/>
    <property type="match status" value="1"/>
</dbReference>
<keyword evidence="5" id="KW-1185">Reference proteome</keyword>
<accession>A0A0W1A6G5</accession>
<dbReference type="CDD" id="cd07207">
    <property type="entry name" value="Pat_ExoU_VipD_like"/>
    <property type="match status" value="1"/>
</dbReference>
<comment type="caution">
    <text evidence="2">Lacks conserved residue(s) required for the propagation of feature annotation.</text>
</comment>
<dbReference type="PANTHER" id="PTHR46394:SF1">
    <property type="entry name" value="PNPLA DOMAIN-CONTAINING PROTEIN"/>
    <property type="match status" value="1"/>
</dbReference>
<dbReference type="NCBIfam" id="NF043045">
    <property type="entry name" value="T4SS_VpdC"/>
    <property type="match status" value="1"/>
</dbReference>
<reference evidence="4 5" key="1">
    <citation type="submission" date="2015-11" db="EMBL/GenBank/DDBJ databases">
        <title>Genomic analysis of 38 Legionella species identifies large and diverse effector repertoires.</title>
        <authorList>
            <person name="Burstein D."/>
            <person name="Amaro F."/>
            <person name="Zusman T."/>
            <person name="Lifshitz Z."/>
            <person name="Cohen O."/>
            <person name="Gilbert J.A."/>
            <person name="Pupko T."/>
            <person name="Shuman H.A."/>
            <person name="Segal G."/>
        </authorList>
    </citation>
    <scope>NUCLEOTIDE SEQUENCE [LARGE SCALE GENOMIC DNA]</scope>
    <source>
        <strain evidence="4 5">ATCC 49508</strain>
    </source>
</reference>
<dbReference type="EMBL" id="LNZC01000027">
    <property type="protein sequence ID" value="KTD76933.1"/>
    <property type="molecule type" value="Genomic_DNA"/>
</dbReference>
<evidence type="ECO:0000259" key="3">
    <source>
        <dbReference type="PROSITE" id="PS51635"/>
    </source>
</evidence>
<dbReference type="AlphaFoldDB" id="A0A0W1A6G5"/>
<dbReference type="PATRIC" id="fig|45076.6.peg.2364"/>
<organism evidence="4 5">
    <name type="scientific">Legionella worsleiensis</name>
    <dbReference type="NCBI Taxonomy" id="45076"/>
    <lineage>
        <taxon>Bacteria</taxon>
        <taxon>Pseudomonadati</taxon>
        <taxon>Pseudomonadota</taxon>
        <taxon>Gammaproteobacteria</taxon>
        <taxon>Legionellales</taxon>
        <taxon>Legionellaceae</taxon>
        <taxon>Legionella</taxon>
    </lineage>
</organism>
<feature type="short sequence motif" description="GXSXG" evidence="2">
    <location>
        <begin position="335"/>
        <end position="339"/>
    </location>
</feature>
<dbReference type="GO" id="GO:0016787">
    <property type="term" value="F:hydrolase activity"/>
    <property type="evidence" value="ECO:0007669"/>
    <property type="project" value="UniProtKB-UniRule"/>
</dbReference>
<comment type="caution">
    <text evidence="4">The sequence shown here is derived from an EMBL/GenBank/DDBJ whole genome shotgun (WGS) entry which is preliminary data.</text>
</comment>
<evidence type="ECO:0000313" key="4">
    <source>
        <dbReference type="EMBL" id="KTD76933.1"/>
    </source>
</evidence>
<dbReference type="Pfam" id="PF01734">
    <property type="entry name" value="Patatin"/>
    <property type="match status" value="1"/>
</dbReference>
<keyword evidence="2 4" id="KW-0378">Hydrolase</keyword>
<dbReference type="GO" id="GO:0016042">
    <property type="term" value="P:lipid catabolic process"/>
    <property type="evidence" value="ECO:0007669"/>
    <property type="project" value="UniProtKB-UniRule"/>
</dbReference>
<dbReference type="InterPro" id="IPR052580">
    <property type="entry name" value="Lipid_Hydrolase"/>
</dbReference>
<evidence type="ECO:0000313" key="5">
    <source>
        <dbReference type="Proteomes" id="UP000054662"/>
    </source>
</evidence>
<feature type="domain" description="PNPLA" evidence="3">
    <location>
        <begin position="304"/>
        <end position="496"/>
    </location>
</feature>
<evidence type="ECO:0000256" key="2">
    <source>
        <dbReference type="PROSITE-ProRule" id="PRU01161"/>
    </source>
</evidence>
<sequence>MTPQHIISQLLKSDIKYPKNLDLLKKIILTAYLGRLRINGLAPDKKIVLGNYLFDNERIIFDFSRLSEENKERFHQWLLIPHQAKKEQINFSSVNVNEYRGYTAEERSSWRNTLSNWFNNNQSDYWKINDFEFSLNYQLTGIEITHGEKGILIGFNQFLVPLTGEKYKDPNDLQEEPLGNTKRVIITNQIVEQLVQEQFINIRPEKICKQPHPQAIDVLEPQMRFEDMSSYRKTHNLNAHEAWYMRLWKWVKLLFTKERTVRTQKCVPDNNLSLLYETNTIKIFQRSATKEIIVREKKPDIENLVFCGGGAKIFAHIGVWKALNRANIIPKRFAGSSAGAIMAMLCYLGYKADEIADLFSHLKHEHIVRYDIDFEGLSDSDSLKAVLDFALVNKLKEIVAKYNIPYPQGVITFRTLDNLRKQYPDCGLGEEITVTATNKKQGKTTYFSLARTPDMEFTKSIEVSAKLPVVYKAELIDGEAHSDGGVLNNFPTDVFSDDHSTLLESEYGNNLKLLAVQFDNGTERVAIDRIKQKVYRENVVLNRVYSFLSGVSDPASGWVKDRLKLRQYAHQAIVPNVDDIPISGFSVTPENQLKMIQRGYEATQNYLKIRYGVKPGSKVNNQELMYSSFSSLADLLSYCCYRGDKKWFDCVNNLISESTLPNRTRLMRQSLELRALYFGSGTLQGKPVADNRSANGEMSLRIDNADHAETGSPTFFGNAVSKNTFIEARIGHHDIFHALFPVFVNLSSKMVLSKADKVILDKAQHSLAIHNPLACLEHFEKIKGKTHIILHLIINLIKDLQDDPQQGVIQVLQEISTIPYYPEALMKTEYYEQWDLSFPQTLRVFKLLKNKQYNEVGLLLDDLKNKAEPLQTIKNGVFHNDFSDGSIEEKEGPNLGL</sequence>
<keyword evidence="2" id="KW-0442">Lipid degradation</keyword>